<dbReference type="Proteomes" id="UP001523543">
    <property type="component" value="Unassembled WGS sequence"/>
</dbReference>
<dbReference type="Pfam" id="PF10948">
    <property type="entry name" value="DUF2635"/>
    <property type="match status" value="1"/>
</dbReference>
<evidence type="ECO:0000313" key="3">
    <source>
        <dbReference type="Proteomes" id="UP001523543"/>
    </source>
</evidence>
<protein>
    <submittedName>
        <fullName evidence="2">DUF2635 domain-containing protein</fullName>
    </submittedName>
</protein>
<gene>
    <name evidence="2" type="ORF">NKW54_08480</name>
</gene>
<feature type="region of interest" description="Disordered" evidence="1">
    <location>
        <begin position="45"/>
        <end position="71"/>
    </location>
</feature>
<keyword evidence="3" id="KW-1185">Reference proteome</keyword>
<dbReference type="RefSeq" id="WP_253550193.1">
    <property type="nucleotide sequence ID" value="NZ_JAMYZR010000009.1"/>
</dbReference>
<evidence type="ECO:0000313" key="2">
    <source>
        <dbReference type="EMBL" id="MCP1245974.1"/>
    </source>
</evidence>
<proteinExistence type="predicted"/>
<dbReference type="InterPro" id="IPR024400">
    <property type="entry name" value="DUF2635"/>
</dbReference>
<dbReference type="EMBL" id="JAMYZR010000009">
    <property type="protein sequence ID" value="MCP1245974.1"/>
    <property type="molecule type" value="Genomic_DNA"/>
</dbReference>
<sequence>MKVKPAEGRAVRFPGTLRLLEKSGADVPETAFWLRALARKDVQRVTDSTPSTVSPAHPAASVETATEKASA</sequence>
<organism evidence="2 3">
    <name type="scientific">Acetobacter cerevisiae</name>
    <dbReference type="NCBI Taxonomy" id="178900"/>
    <lineage>
        <taxon>Bacteria</taxon>
        <taxon>Pseudomonadati</taxon>
        <taxon>Pseudomonadota</taxon>
        <taxon>Alphaproteobacteria</taxon>
        <taxon>Acetobacterales</taxon>
        <taxon>Acetobacteraceae</taxon>
        <taxon>Acetobacter</taxon>
    </lineage>
</organism>
<reference evidence="2 3" key="1">
    <citation type="submission" date="2022-06" db="EMBL/GenBank/DDBJ databases">
        <title>Acetobacer genomes from food samples.</title>
        <authorList>
            <person name="Sombolestani A."/>
        </authorList>
    </citation>
    <scope>NUCLEOTIDE SEQUENCE [LARGE SCALE GENOMIC DNA]</scope>
    <source>
        <strain evidence="2 3">R-83281</strain>
    </source>
</reference>
<evidence type="ECO:0000256" key="1">
    <source>
        <dbReference type="SAM" id="MobiDB-lite"/>
    </source>
</evidence>
<feature type="compositionally biased region" description="Polar residues" evidence="1">
    <location>
        <begin position="45"/>
        <end position="54"/>
    </location>
</feature>
<name>A0ABT1ERH1_9PROT</name>
<comment type="caution">
    <text evidence="2">The sequence shown here is derived from an EMBL/GenBank/DDBJ whole genome shotgun (WGS) entry which is preliminary data.</text>
</comment>
<accession>A0ABT1ERH1</accession>